<dbReference type="Proteomes" id="UP000198518">
    <property type="component" value="Unassembled WGS sequence"/>
</dbReference>
<dbReference type="InterPro" id="IPR000719">
    <property type="entry name" value="Prot_kinase_dom"/>
</dbReference>
<dbReference type="Gene3D" id="1.10.510.10">
    <property type="entry name" value="Transferase(Phosphotransferase) domain 1"/>
    <property type="match status" value="1"/>
</dbReference>
<keyword evidence="2" id="KW-0547">Nucleotide-binding</keyword>
<dbReference type="InterPro" id="IPR011989">
    <property type="entry name" value="ARM-like"/>
</dbReference>
<feature type="region of interest" description="Disordered" evidence="5">
    <location>
        <begin position="1"/>
        <end position="20"/>
    </location>
</feature>
<protein>
    <submittedName>
        <fullName evidence="7">Serine/threonine protein kinase</fullName>
    </submittedName>
</protein>
<dbReference type="Gene3D" id="1.25.10.10">
    <property type="entry name" value="Leucine-rich Repeat Variant"/>
    <property type="match status" value="1"/>
</dbReference>
<dbReference type="AlphaFoldDB" id="A0A1I0MZN7"/>
<keyword evidence="8" id="KW-1185">Reference proteome</keyword>
<evidence type="ECO:0000313" key="8">
    <source>
        <dbReference type="Proteomes" id="UP000198518"/>
    </source>
</evidence>
<dbReference type="STRING" id="355548.SAMN04487945_0501"/>
<sequence>MDTQRRDVDREAVAELQSSVDTNDVDELAARLSSDDSDERAGAAWRLVEAASSRPESVRAHLDSVVDSVDDDDIWVRRGATWVVAELAERQPDALSVNFSELVDMTTADDPLVRQNGAVAVASVTKRYPARATTGLSRLAALTDDEDALLARYATQAVRDVTEAIAARADDAGYPMLVRSTEAYAELFPDGVEVVTVGGDEAPDHPVYVSFGQDAPVRADEAGDTAVERPPDDLPAAPSVTVTRADLDPDLQLGSTPLTTDFRASVTDDTLEHGLVTFRRLDATDAAVQEAFRDALGQWAAIDDHDYVESVLGAGEDWAATRYDDGDTLARRGAPATVAEAVWLVDCVTRAVSYAHARGVVHGGLYPGVIRFLETPLGRWDAPLVADWGFAHATSGFRTPPIPAGFAAPEHRDPETYGRFDQSTDIYGLGALAYYLLTGEQPVAGGSVIDASVRNPALPESVDALFDRSLATDKQARFDTVLDFQTAFDELAADLGGGVAT</sequence>
<organism evidence="7 8">
    <name type="scientific">Halobacterium jilantaiense</name>
    <dbReference type="NCBI Taxonomy" id="355548"/>
    <lineage>
        <taxon>Archaea</taxon>
        <taxon>Methanobacteriati</taxon>
        <taxon>Methanobacteriota</taxon>
        <taxon>Stenosarchaea group</taxon>
        <taxon>Halobacteria</taxon>
        <taxon>Halobacteriales</taxon>
        <taxon>Halobacteriaceae</taxon>
        <taxon>Halobacterium</taxon>
    </lineage>
</organism>
<evidence type="ECO:0000256" key="4">
    <source>
        <dbReference type="ARBA" id="ARBA00022840"/>
    </source>
</evidence>
<feature type="compositionally biased region" description="Basic and acidic residues" evidence="5">
    <location>
        <begin position="1"/>
        <end position="13"/>
    </location>
</feature>
<evidence type="ECO:0000256" key="2">
    <source>
        <dbReference type="ARBA" id="ARBA00022741"/>
    </source>
</evidence>
<keyword evidence="3 7" id="KW-0418">Kinase</keyword>
<dbReference type="GO" id="GO:0005524">
    <property type="term" value="F:ATP binding"/>
    <property type="evidence" value="ECO:0007669"/>
    <property type="project" value="UniProtKB-KW"/>
</dbReference>
<evidence type="ECO:0000256" key="1">
    <source>
        <dbReference type="ARBA" id="ARBA00022679"/>
    </source>
</evidence>
<dbReference type="PANTHER" id="PTHR43289:SF6">
    <property type="entry name" value="SERINE_THREONINE-PROTEIN KINASE NEKL-3"/>
    <property type="match status" value="1"/>
</dbReference>
<dbReference type="PANTHER" id="PTHR43289">
    <property type="entry name" value="MITOGEN-ACTIVATED PROTEIN KINASE KINASE KINASE 20-RELATED"/>
    <property type="match status" value="1"/>
</dbReference>
<evidence type="ECO:0000256" key="3">
    <source>
        <dbReference type="ARBA" id="ARBA00022777"/>
    </source>
</evidence>
<evidence type="ECO:0000256" key="5">
    <source>
        <dbReference type="SAM" id="MobiDB-lite"/>
    </source>
</evidence>
<dbReference type="InterPro" id="IPR011009">
    <property type="entry name" value="Kinase-like_dom_sf"/>
</dbReference>
<dbReference type="EMBL" id="FOJA01000001">
    <property type="protein sequence ID" value="SEV94290.1"/>
    <property type="molecule type" value="Genomic_DNA"/>
</dbReference>
<dbReference type="InterPro" id="IPR016024">
    <property type="entry name" value="ARM-type_fold"/>
</dbReference>
<dbReference type="SUPFAM" id="SSF48371">
    <property type="entry name" value="ARM repeat"/>
    <property type="match status" value="1"/>
</dbReference>
<keyword evidence="4" id="KW-0067">ATP-binding</keyword>
<keyword evidence="1" id="KW-0808">Transferase</keyword>
<name>A0A1I0MZN7_9EURY</name>
<gene>
    <name evidence="7" type="ORF">SAMN04487945_0501</name>
</gene>
<proteinExistence type="predicted"/>
<evidence type="ECO:0000259" key="6">
    <source>
        <dbReference type="PROSITE" id="PS50011"/>
    </source>
</evidence>
<feature type="domain" description="Protein kinase" evidence="6">
    <location>
        <begin position="247"/>
        <end position="489"/>
    </location>
</feature>
<evidence type="ECO:0000313" key="7">
    <source>
        <dbReference type="EMBL" id="SEV94290.1"/>
    </source>
</evidence>
<dbReference type="GO" id="GO:0004674">
    <property type="term" value="F:protein serine/threonine kinase activity"/>
    <property type="evidence" value="ECO:0007669"/>
    <property type="project" value="UniProtKB-KW"/>
</dbReference>
<dbReference type="RefSeq" id="WP_245708117.1">
    <property type="nucleotide sequence ID" value="NZ_FOJA01000001.1"/>
</dbReference>
<dbReference type="PROSITE" id="PS50011">
    <property type="entry name" value="PROTEIN_KINASE_DOM"/>
    <property type="match status" value="1"/>
</dbReference>
<reference evidence="7 8" key="1">
    <citation type="submission" date="2016-10" db="EMBL/GenBank/DDBJ databases">
        <authorList>
            <person name="de Groot N.N."/>
        </authorList>
    </citation>
    <scope>NUCLEOTIDE SEQUENCE [LARGE SCALE GENOMIC DNA]</scope>
    <source>
        <strain evidence="7 8">CGMCC 1.5337</strain>
    </source>
</reference>
<accession>A0A1I0MZN7</accession>
<dbReference type="SUPFAM" id="SSF56112">
    <property type="entry name" value="Protein kinase-like (PK-like)"/>
    <property type="match status" value="1"/>
</dbReference>
<keyword evidence="7" id="KW-0723">Serine/threonine-protein kinase</keyword>